<sequence length="305" mass="34273">MATPKPTEAMIEGGGQSIIRLQLMSDLHLETPHMLPMYTSFNVEPKCPYLALLGDIGSAYDGRLFSFLEEQLEQFEIVFYVLGNHEPYQLEVSPKSLMREDAIAAMEKFEADIRARREGSIGGFSLGRFVFLDRRRYDINDKVTILGCTLFSHIIESQKSTVSLFVSDFSNIPAWTVDAHNEAHKADLAWLNGQVESVSRDEPHRTIAILTHYSPTALPEANDPEHAEDNRGVQSAFVTDLSGEVCWTSPLVKLWGFGHTHFNCDFVEQGAGKRIVANQRGYGREDKFDFYVDKVVELGHGRQAG</sequence>
<dbReference type="PANTHER" id="PTHR37844">
    <property type="entry name" value="SER/THR PROTEIN PHOSPHATASE SUPERFAMILY (AFU_ORTHOLOGUE AFUA_1G14840)"/>
    <property type="match status" value="1"/>
</dbReference>
<organism evidence="1 2">
    <name type="scientific">Cephalotrichum gorgonifer</name>
    <dbReference type="NCBI Taxonomy" id="2041049"/>
    <lineage>
        <taxon>Eukaryota</taxon>
        <taxon>Fungi</taxon>
        <taxon>Dikarya</taxon>
        <taxon>Ascomycota</taxon>
        <taxon>Pezizomycotina</taxon>
        <taxon>Sordariomycetes</taxon>
        <taxon>Hypocreomycetidae</taxon>
        <taxon>Microascales</taxon>
        <taxon>Microascaceae</taxon>
        <taxon>Cephalotrichum</taxon>
    </lineage>
</organism>
<reference evidence="1" key="1">
    <citation type="submission" date="2018-03" db="EMBL/GenBank/DDBJ databases">
        <authorList>
            <person name="Guldener U."/>
        </authorList>
    </citation>
    <scope>NUCLEOTIDE SEQUENCE</scope>
</reference>
<dbReference type="PANTHER" id="PTHR37844:SF2">
    <property type="entry name" value="SER_THR PROTEIN PHOSPHATASE SUPERFAMILY (AFU_ORTHOLOGUE AFUA_1G14840)"/>
    <property type="match status" value="1"/>
</dbReference>
<dbReference type="SUPFAM" id="SSF56300">
    <property type="entry name" value="Metallo-dependent phosphatases"/>
    <property type="match status" value="1"/>
</dbReference>
<dbReference type="Proteomes" id="UP001187682">
    <property type="component" value="Unassembled WGS sequence"/>
</dbReference>
<accession>A0AAE8SWS5</accession>
<comment type="caution">
    <text evidence="1">The sequence shown here is derived from an EMBL/GenBank/DDBJ whole genome shotgun (WGS) entry which is preliminary data.</text>
</comment>
<protein>
    <submittedName>
        <fullName evidence="1">Related to Ser/Thr protein phosphatase superfamily</fullName>
    </submittedName>
</protein>
<evidence type="ECO:0000313" key="2">
    <source>
        <dbReference type="Proteomes" id="UP001187682"/>
    </source>
</evidence>
<name>A0AAE8SWS5_9PEZI</name>
<gene>
    <name evidence="1" type="ORF">DNG_06627</name>
</gene>
<dbReference type="InterPro" id="IPR029052">
    <property type="entry name" value="Metallo-depent_PP-like"/>
</dbReference>
<evidence type="ECO:0000313" key="1">
    <source>
        <dbReference type="EMBL" id="SPO03944.1"/>
    </source>
</evidence>
<proteinExistence type="predicted"/>
<keyword evidence="2" id="KW-1185">Reference proteome</keyword>
<dbReference type="GO" id="GO:0016787">
    <property type="term" value="F:hydrolase activity"/>
    <property type="evidence" value="ECO:0007669"/>
    <property type="project" value="InterPro"/>
</dbReference>
<dbReference type="AlphaFoldDB" id="A0AAE8SWS5"/>
<dbReference type="EMBL" id="ONZQ02000009">
    <property type="protein sequence ID" value="SPO03944.1"/>
    <property type="molecule type" value="Genomic_DNA"/>
</dbReference>